<proteinExistence type="predicted"/>
<protein>
    <submittedName>
        <fullName evidence="1">Uncharacterized protein</fullName>
    </submittedName>
</protein>
<name>A0A5J6WJF9_MORMI</name>
<accession>A0A5J6WJF9</accession>
<reference evidence="1 2" key="1">
    <citation type="submission" date="2019-09" db="EMBL/GenBank/DDBJ databases">
        <title>Hybrid Assembly of the complete Genome of the Deep-Sea Bacterium Moritella marina from long Nanopore and Illumina reads.</title>
        <authorList>
            <person name="Magin S."/>
            <person name="Georgoulis A."/>
            <person name="Papadimitriou K."/>
            <person name="Iliakis G."/>
            <person name="Vorgias C.E."/>
        </authorList>
    </citation>
    <scope>NUCLEOTIDE SEQUENCE [LARGE SCALE GENOMIC DNA]</scope>
    <source>
        <strain evidence="1 2">MP-1</strain>
    </source>
</reference>
<organism evidence="1 2">
    <name type="scientific">Moritella marina ATCC 15381</name>
    <dbReference type="NCBI Taxonomy" id="1202962"/>
    <lineage>
        <taxon>Bacteria</taxon>
        <taxon>Pseudomonadati</taxon>
        <taxon>Pseudomonadota</taxon>
        <taxon>Gammaproteobacteria</taxon>
        <taxon>Alteromonadales</taxon>
        <taxon>Moritellaceae</taxon>
        <taxon>Moritella</taxon>
    </lineage>
</organism>
<gene>
    <name evidence="1" type="ORF">FR932_05915</name>
</gene>
<dbReference type="Proteomes" id="UP000327424">
    <property type="component" value="Chromosome"/>
</dbReference>
<dbReference type="OrthoDB" id="9757917at2"/>
<dbReference type="RefSeq" id="WP_019439766.1">
    <property type="nucleotide sequence ID" value="NZ_ALOE01000004.1"/>
</dbReference>
<dbReference type="AlphaFoldDB" id="A0A5J6WJF9"/>
<evidence type="ECO:0000313" key="2">
    <source>
        <dbReference type="Proteomes" id="UP000327424"/>
    </source>
</evidence>
<dbReference type="EMBL" id="CP044399">
    <property type="protein sequence ID" value="QFI37398.1"/>
    <property type="molecule type" value="Genomic_DNA"/>
</dbReference>
<sequence length="351" mass="39179">MSSLDADRLLQDKTLNDDSYVAAVKQLNDLGIAGLMTLEAIEFQTLEIEAVLASCQQLQTCYAEIAKGLPTQLHTCFKNSAISVEQLAALVSLIESAPTASWTLREDSFNCYEMDFRLAELQQQLAILKPLNKKLAPFVNTNTLESTNTLRSIQCCLDNAGMFRWFSAKWRDAKQQALKLAAHEQLKLEDIQLLFPAMIKYVNSQERFDALFLQVPVLAACHEGLNTDVTPLLAVREWYKDIDFVMAEYFFGEKGLLAGLSVIDKQSADDLVVEYHTNLLSLINNLDKKMNKLGLSFVAHETLQQSDADYALVAIELKSILLDALSVLKESGVDANTCLSELIKAPDFNKK</sequence>
<evidence type="ECO:0000313" key="1">
    <source>
        <dbReference type="EMBL" id="QFI37398.1"/>
    </source>
</evidence>
<dbReference type="KEGG" id="mmaa:FR932_05915"/>
<keyword evidence="2" id="KW-1185">Reference proteome</keyword>